<comment type="caution">
    <text evidence="1">The sequence shown here is derived from an EMBL/GenBank/DDBJ whole genome shotgun (WGS) entry which is preliminary data.</text>
</comment>
<name>A0ABR3IN26_LOXSC</name>
<keyword evidence="2" id="KW-1185">Reference proteome</keyword>
<evidence type="ECO:0000313" key="1">
    <source>
        <dbReference type="EMBL" id="KAL0902474.1"/>
    </source>
</evidence>
<organism evidence="1 2">
    <name type="scientific">Loxostege sticticalis</name>
    <name type="common">Beet webworm moth</name>
    <dbReference type="NCBI Taxonomy" id="481309"/>
    <lineage>
        <taxon>Eukaryota</taxon>
        <taxon>Metazoa</taxon>
        <taxon>Ecdysozoa</taxon>
        <taxon>Arthropoda</taxon>
        <taxon>Hexapoda</taxon>
        <taxon>Insecta</taxon>
        <taxon>Pterygota</taxon>
        <taxon>Neoptera</taxon>
        <taxon>Endopterygota</taxon>
        <taxon>Lepidoptera</taxon>
        <taxon>Glossata</taxon>
        <taxon>Ditrysia</taxon>
        <taxon>Pyraloidea</taxon>
        <taxon>Crambidae</taxon>
        <taxon>Pyraustinae</taxon>
        <taxon>Loxostege</taxon>
    </lineage>
</organism>
<accession>A0ABR3IN26</accession>
<protein>
    <submittedName>
        <fullName evidence="1">Uncharacterized protein</fullName>
    </submittedName>
</protein>
<evidence type="ECO:0000313" key="2">
    <source>
        <dbReference type="Proteomes" id="UP001549920"/>
    </source>
</evidence>
<sequence>MVSCSVMDCSTTKRHNPGKFSFHSKYFDEKYLQSRGAKRILLITAIPTNFVPTISSYH</sequence>
<proteinExistence type="predicted"/>
<gene>
    <name evidence="1" type="ORF">ABMA27_000332</name>
</gene>
<dbReference type="Proteomes" id="UP001549920">
    <property type="component" value="Unassembled WGS sequence"/>
</dbReference>
<reference evidence="1 2" key="1">
    <citation type="submission" date="2024-06" db="EMBL/GenBank/DDBJ databases">
        <title>A chromosome-level genome assembly of beet webworm, Loxostege sticticalis.</title>
        <authorList>
            <person name="Zhang Y."/>
        </authorList>
    </citation>
    <scope>NUCLEOTIDE SEQUENCE [LARGE SCALE GENOMIC DNA]</scope>
    <source>
        <strain evidence="1">AQ026</strain>
        <tissue evidence="1">Whole body</tissue>
    </source>
</reference>
<dbReference type="EMBL" id="JBEUOH010000001">
    <property type="protein sequence ID" value="KAL0902474.1"/>
    <property type="molecule type" value="Genomic_DNA"/>
</dbReference>